<dbReference type="OrthoDB" id="5623268at2"/>
<name>A0A8J2Z257_9GAMM</name>
<evidence type="ECO:0008006" key="4">
    <source>
        <dbReference type="Google" id="ProtNLM"/>
    </source>
</evidence>
<organism evidence="2 3">
    <name type="scientific">Cysteiniphilum litorale</name>
    <dbReference type="NCBI Taxonomy" id="2056700"/>
    <lineage>
        <taxon>Bacteria</taxon>
        <taxon>Pseudomonadati</taxon>
        <taxon>Pseudomonadota</taxon>
        <taxon>Gammaproteobacteria</taxon>
        <taxon>Thiotrichales</taxon>
        <taxon>Fastidiosibacteraceae</taxon>
        <taxon>Cysteiniphilum</taxon>
    </lineage>
</organism>
<proteinExistence type="predicted"/>
<comment type="caution">
    <text evidence="2">The sequence shown here is derived from an EMBL/GenBank/DDBJ whole genome shotgun (WGS) entry which is preliminary data.</text>
</comment>
<keyword evidence="3" id="KW-1185">Reference proteome</keyword>
<sequence length="160" mass="16790">MKKVLVAAFTVGALLSTSAFAAEAGKSEVIVEAKSILGDLSMNQKIVISAADVAAGKDKTFELAEFCTYTNDKDGKVTVDVSNNEKKFAVVGTKGEGELPYTLVINKTAVNYGKNELVVDANDLPSGCKTKEAVAMTFKGDDIRNAKAGTYNASLNLSVA</sequence>
<protein>
    <recommendedName>
        <fullName evidence="4">Fimbrial protein</fullName>
    </recommendedName>
</protein>
<evidence type="ECO:0000256" key="1">
    <source>
        <dbReference type="SAM" id="SignalP"/>
    </source>
</evidence>
<evidence type="ECO:0000313" key="3">
    <source>
        <dbReference type="Proteomes" id="UP000636949"/>
    </source>
</evidence>
<accession>A0A8J2Z257</accession>
<reference evidence="2" key="2">
    <citation type="submission" date="2020-09" db="EMBL/GenBank/DDBJ databases">
        <authorList>
            <person name="Sun Q."/>
            <person name="Zhou Y."/>
        </authorList>
    </citation>
    <scope>NUCLEOTIDE SEQUENCE</scope>
    <source>
        <strain evidence="2">CGMCC 1.15758</strain>
    </source>
</reference>
<dbReference type="RefSeq" id="WP_117001211.1">
    <property type="nucleotide sequence ID" value="NZ_BMJS01000001.1"/>
</dbReference>
<dbReference type="EMBL" id="BMJS01000001">
    <property type="protein sequence ID" value="GGF88232.1"/>
    <property type="molecule type" value="Genomic_DNA"/>
</dbReference>
<reference evidence="2" key="1">
    <citation type="journal article" date="2014" name="Int. J. Syst. Evol. Microbiol.">
        <title>Complete genome sequence of Corynebacterium casei LMG S-19264T (=DSM 44701T), isolated from a smear-ripened cheese.</title>
        <authorList>
            <consortium name="US DOE Joint Genome Institute (JGI-PGF)"/>
            <person name="Walter F."/>
            <person name="Albersmeier A."/>
            <person name="Kalinowski J."/>
            <person name="Ruckert C."/>
        </authorList>
    </citation>
    <scope>NUCLEOTIDE SEQUENCE</scope>
    <source>
        <strain evidence="2">CGMCC 1.15758</strain>
    </source>
</reference>
<dbReference type="AlphaFoldDB" id="A0A8J2Z257"/>
<feature type="signal peptide" evidence="1">
    <location>
        <begin position="1"/>
        <end position="21"/>
    </location>
</feature>
<feature type="chain" id="PRO_5035202965" description="Fimbrial protein" evidence="1">
    <location>
        <begin position="22"/>
        <end position="160"/>
    </location>
</feature>
<gene>
    <name evidence="2" type="ORF">GCM10010995_01850</name>
</gene>
<evidence type="ECO:0000313" key="2">
    <source>
        <dbReference type="EMBL" id="GGF88232.1"/>
    </source>
</evidence>
<keyword evidence="1" id="KW-0732">Signal</keyword>
<dbReference type="Proteomes" id="UP000636949">
    <property type="component" value="Unassembled WGS sequence"/>
</dbReference>